<name>A0A7Y6B2V4_9SPHN</name>
<comment type="caution">
    <text evidence="1">The sequence shown here is derived from an EMBL/GenBank/DDBJ whole genome shotgun (WGS) entry which is preliminary data.</text>
</comment>
<gene>
    <name evidence="1" type="ORF">HP438_05395</name>
</gene>
<reference evidence="1 2" key="1">
    <citation type="submission" date="2020-05" db="EMBL/GenBank/DDBJ databases">
        <title>Genome Sequencing of Type Strains.</title>
        <authorList>
            <person name="Lemaire J.F."/>
            <person name="Inderbitzin P."/>
            <person name="Gregorio O.A."/>
            <person name="Collins S.B."/>
            <person name="Wespe N."/>
            <person name="Knight-Connoni V."/>
        </authorList>
    </citation>
    <scope>NUCLEOTIDE SEQUENCE [LARGE SCALE GENOMIC DNA]</scope>
    <source>
        <strain evidence="1 2">DSM 100049</strain>
    </source>
</reference>
<accession>A0A7Y6B2V4</accession>
<dbReference type="Pfam" id="PF12599">
    <property type="entry name" value="DUF3768"/>
    <property type="match status" value="1"/>
</dbReference>
<sequence length="130" mass="14939">MPEHQSHTSSQPDRTATIAQLNDALRHSLTRPGHNRVVMTIGVQSLIGDVSLFRNFQARAQLLRTIRDYDSFGPDVDPHGERDFGRFTFRDAVLYWKIDYYDRALEFGSPDPTDENVTTRVLTILLAQEY</sequence>
<organism evidence="1 2">
    <name type="scientific">Sphingomonas zeae</name>
    <dbReference type="NCBI Taxonomy" id="1646122"/>
    <lineage>
        <taxon>Bacteria</taxon>
        <taxon>Pseudomonadati</taxon>
        <taxon>Pseudomonadota</taxon>
        <taxon>Alphaproteobacteria</taxon>
        <taxon>Sphingomonadales</taxon>
        <taxon>Sphingomonadaceae</taxon>
        <taxon>Sphingomonas</taxon>
    </lineage>
</organism>
<protein>
    <submittedName>
        <fullName evidence="1">DUF3768 domain-containing protein</fullName>
    </submittedName>
</protein>
<evidence type="ECO:0000313" key="2">
    <source>
        <dbReference type="Proteomes" id="UP000536441"/>
    </source>
</evidence>
<dbReference type="RefSeq" id="WP_175311070.1">
    <property type="nucleotide sequence ID" value="NZ_CBCRYR010000004.1"/>
</dbReference>
<evidence type="ECO:0000313" key="1">
    <source>
        <dbReference type="EMBL" id="NUU46406.1"/>
    </source>
</evidence>
<dbReference type="EMBL" id="JABMCH010000057">
    <property type="protein sequence ID" value="NUU46406.1"/>
    <property type="molecule type" value="Genomic_DNA"/>
</dbReference>
<dbReference type="Proteomes" id="UP000536441">
    <property type="component" value="Unassembled WGS sequence"/>
</dbReference>
<keyword evidence="2" id="KW-1185">Reference proteome</keyword>
<dbReference type="AlphaFoldDB" id="A0A7Y6B2V4"/>
<proteinExistence type="predicted"/>
<dbReference type="InterPro" id="IPR022243">
    <property type="entry name" value="DUF3768"/>
</dbReference>